<evidence type="ECO:0000313" key="6">
    <source>
        <dbReference type="Proteomes" id="UP000626795"/>
    </source>
</evidence>
<feature type="domain" description="RHS protein conserved region" evidence="2">
    <location>
        <begin position="1139"/>
        <end position="1170"/>
    </location>
</feature>
<gene>
    <name evidence="5" type="primary">rhsC_1</name>
    <name evidence="5" type="ORF">ONOEEDHL_00713</name>
</gene>
<keyword evidence="1" id="KW-0677">Repeat</keyword>
<sequence length="1388" mass="155704">MSSSGNTIGILVPQPSAPAMVSKGSANPPEPLTNAAGPVDVIEMVADVASSALSLVAPDSAAANVADAVSDVVSLASMVPGLPSVRLPSRKMVSGFGGGSGAGSDGGVVTSGHGHCIPCKVAAAIGNPVNAVLGIKVLFDETEVDFGFDSPLPLVWQRSYYSDQIGNGWLGQGWSLPFSMRLVRTADGFLYIDEQGREISLPDISDEAEGPYSAADDGEDNLYEEEAVPRPASAEEDPYGLDDAYFDPYEQIFFSQISDDLYQIASPDGGARLLFAEVDSGCGIFQLVAQLDRNGRHIRLCYDDNGLPHSIYDGSGRHFQPVFSSIRLNDNDPDFDPAGERDVFVSEDERFYVNRLTSVTFNGKELVRYDYDGYGDLTAVYGRDGKKLRGFAYRNHIMVEHSQPDGLVSRYEYDRYDTDGKVLKSSNNLGEEWTFDYRKDHTVVTDALGRTEVYGFDENRELIYRIDADGQRSDSERDDYGRITVERDPLGRETRYLYDTEGNVIAITAPDGSSTQIDYHETLNLPIAVNDPAGRITAYDYDKRGNLISITDPAGYTTSYGYNARWLPETITDALGKTRRLHYDTLDQLVCFTDCTGETTRFGYTEYGDLETVTDALGHTTQHHYDAAGNPVRTDYPDGSHETFEYDRLNRLTAHIDGLGAKTAYELAVNGLPLNRTNALGHTFAYAYDKARRLTVLTNENGETYRLDYDQTDNLIQETGWDGKITAYGYDAAGQLVQQTEYGQSNNESRLKERPETWHIHHFKRNILGQLIEKQSRKVSDRNGQSKDEGISRTRFEYDPITGNLTKARNQHSSVELAYDELDRLIGETTVHNGQSATVGYQYDPLGNRIRTILPDGRPIDYLYYGSGHLHQISLDGEVVSDIERDKLHREIKRTQGSISSLYDYDPMGRLKSQRTVWSSAQTLHGKQNPLAGGAVNRRYAYDKAGNLIQSADQRSGVLNYIYDKIGRIQEARNSQTGRSETFAFDPAHNILSDKAAEGKGGNLVSGNRLKEYNGIEYTYDALGNLIYRQLPNGENQYYQYDLENQLVRAEIKKPAGNTEIWTYAYDPFGRRLSKERQDKLAWTSTDPKRTHFVWDGSCLLQEYTYKGSYTYIYTDQDSYEPLAQIFDNAKDGKQYLSYFHNDQVGIPREMTDIHGNLLWYGEYTAWGRLKKDERVYKNAHQPFRLQNQYYDEETGLHYNLMRYYEPEAGRFVNQDPIGLWGGDNLYRFAPNVATWTDTLGLKQKCSSCNSAATETSIRVYRKDISLTGDDKYGHWWVELGPKESYGWWPSKGVGLSETIFGVPGDLNGQSTFGGTSTMDPHHGDRSKGVNVFKVILPKGKTEEEIKQAIRDYAKSYSGNWSWPTGQNCHSFQEGFIKKLGLKLEKVK</sequence>
<accession>A0A9X9SN30</accession>
<dbReference type="RefSeq" id="WP_204788586.1">
    <property type="nucleotide sequence ID" value="NZ_CABFLZ010000044.1"/>
</dbReference>
<evidence type="ECO:0000259" key="2">
    <source>
        <dbReference type="Pfam" id="PF03527"/>
    </source>
</evidence>
<dbReference type="NCBIfam" id="TIGR03696">
    <property type="entry name" value="Rhs_assc_core"/>
    <property type="match status" value="1"/>
</dbReference>
<comment type="caution">
    <text evidence="5">The sequence shown here is derived from an EMBL/GenBank/DDBJ whole genome shotgun (WGS) entry which is preliminary data.</text>
</comment>
<organism evidence="5 6">
    <name type="scientific">Neisseria subflava</name>
    <dbReference type="NCBI Taxonomy" id="28449"/>
    <lineage>
        <taxon>Bacteria</taxon>
        <taxon>Pseudomonadati</taxon>
        <taxon>Pseudomonadota</taxon>
        <taxon>Betaproteobacteria</taxon>
        <taxon>Neisseriales</taxon>
        <taxon>Neisseriaceae</taxon>
        <taxon>Neisseria</taxon>
    </lineage>
</organism>
<dbReference type="Pfam" id="PF05593">
    <property type="entry name" value="RHS_repeat"/>
    <property type="match status" value="2"/>
</dbReference>
<evidence type="ECO:0000259" key="3">
    <source>
        <dbReference type="Pfam" id="PF20148"/>
    </source>
</evidence>
<reference evidence="5" key="1">
    <citation type="submission" date="2019-05" db="EMBL/GenBank/DDBJ databases">
        <authorList>
            <person name="Hibberd M."/>
        </authorList>
    </citation>
    <scope>NUCLEOTIDE SEQUENCE</scope>
    <source>
        <strain evidence="5">Neisseria_subflava_BgEED23</strain>
    </source>
</reference>
<proteinExistence type="predicted"/>
<dbReference type="InterPro" id="IPR001826">
    <property type="entry name" value="RHS"/>
</dbReference>
<dbReference type="InterPro" id="IPR006530">
    <property type="entry name" value="YD"/>
</dbReference>
<dbReference type="EMBL" id="CABFLZ010000044">
    <property type="protein sequence ID" value="VTY08172.1"/>
    <property type="molecule type" value="Genomic_DNA"/>
</dbReference>
<dbReference type="InterPro" id="IPR050708">
    <property type="entry name" value="T6SS_VgrG/RHS"/>
</dbReference>
<keyword evidence="6" id="KW-1185">Reference proteome</keyword>
<dbReference type="PANTHER" id="PTHR32305:SF15">
    <property type="entry name" value="PROTEIN RHSA-RELATED"/>
    <property type="match status" value="1"/>
</dbReference>
<dbReference type="PANTHER" id="PTHR32305">
    <property type="match status" value="1"/>
</dbReference>
<dbReference type="EC" id="3.1.-.-" evidence="5"/>
<dbReference type="InterPro" id="IPR022385">
    <property type="entry name" value="Rhs_assc_core"/>
</dbReference>
<dbReference type="Proteomes" id="UP000626795">
    <property type="component" value="Unassembled WGS sequence"/>
</dbReference>
<dbReference type="GO" id="GO:0016787">
    <property type="term" value="F:hydrolase activity"/>
    <property type="evidence" value="ECO:0007669"/>
    <property type="project" value="UniProtKB-KW"/>
</dbReference>
<dbReference type="NCBIfam" id="TIGR01643">
    <property type="entry name" value="YD_repeat_2x"/>
    <property type="match status" value="7"/>
</dbReference>
<dbReference type="Gene3D" id="2.180.10.10">
    <property type="entry name" value="RHS repeat-associated core"/>
    <property type="match status" value="3"/>
</dbReference>
<evidence type="ECO:0000256" key="1">
    <source>
        <dbReference type="ARBA" id="ARBA00022737"/>
    </source>
</evidence>
<dbReference type="InterPro" id="IPR031325">
    <property type="entry name" value="RHS_repeat"/>
</dbReference>
<dbReference type="InterPro" id="IPR045351">
    <property type="entry name" value="DUF6531"/>
</dbReference>
<feature type="domain" description="Teneurin-like YD-shell" evidence="4">
    <location>
        <begin position="536"/>
        <end position="656"/>
    </location>
</feature>
<keyword evidence="5" id="KW-0378">Hydrolase</keyword>
<dbReference type="Pfam" id="PF25023">
    <property type="entry name" value="TEN_YD-shell"/>
    <property type="match status" value="2"/>
</dbReference>
<name>A0A9X9SN30_NEISU</name>
<evidence type="ECO:0000259" key="4">
    <source>
        <dbReference type="Pfam" id="PF25023"/>
    </source>
</evidence>
<evidence type="ECO:0000313" key="5">
    <source>
        <dbReference type="EMBL" id="VTY08172.1"/>
    </source>
</evidence>
<protein>
    <submittedName>
        <fullName evidence="5">Deoxyribonuclease RhsC</fullName>
        <ecNumber evidence="5">3.1.-.-</ecNumber>
    </submittedName>
</protein>
<dbReference type="InterPro" id="IPR056823">
    <property type="entry name" value="TEN-like_YD-shell"/>
</dbReference>
<feature type="domain" description="DUF6531" evidence="3">
    <location>
        <begin position="126"/>
        <end position="200"/>
    </location>
</feature>
<dbReference type="Pfam" id="PF03527">
    <property type="entry name" value="RHS"/>
    <property type="match status" value="1"/>
</dbReference>
<feature type="domain" description="Teneurin-like YD-shell" evidence="4">
    <location>
        <begin position="809"/>
        <end position="980"/>
    </location>
</feature>
<dbReference type="Pfam" id="PF20148">
    <property type="entry name" value="DUF6531"/>
    <property type="match status" value="1"/>
</dbReference>